<feature type="compositionally biased region" description="Low complexity" evidence="2">
    <location>
        <begin position="279"/>
        <end position="289"/>
    </location>
</feature>
<proteinExistence type="predicted"/>
<evidence type="ECO:0000256" key="1">
    <source>
        <dbReference type="SAM" id="Coils"/>
    </source>
</evidence>
<sequence length="310" mass="34131">MVHDGQRLLVISVPKVTFYPEPLGRTGCSYHPVSRSGTGMLGWTAVRGTRAEKDEWQAAADQFSAAVQEAQDAYQAVVRGKGRHLPGARRRKERAAERFREAAAVAEERYAPVRAEIGRRLAAEAERARREREEHERRWAAERAEEEERRRVAQARAARCHDLARRKVWSWAVVGGGERGGTEILVHRLDVGTGQPMPASSRRSALPLSAGSLEQELHGLRDELGLTDVRWERAARELVVAECSTPDDPVPFEDWWATVTVRHWPSSRQVPPPPPPAGPGRRAYGFSGSDYGGMGGDHGGGGYGGGFGGY</sequence>
<keyword evidence="4" id="KW-1185">Reference proteome</keyword>
<name>A0ABN1UVL1_9ACTN</name>
<keyword evidence="1" id="KW-0175">Coiled coil</keyword>
<dbReference type="EMBL" id="BAAAKV010000017">
    <property type="protein sequence ID" value="GAA1165769.1"/>
    <property type="molecule type" value="Genomic_DNA"/>
</dbReference>
<evidence type="ECO:0000256" key="2">
    <source>
        <dbReference type="SAM" id="MobiDB-lite"/>
    </source>
</evidence>
<organism evidence="3 4">
    <name type="scientific">Streptomyces hebeiensis</name>
    <dbReference type="NCBI Taxonomy" id="229486"/>
    <lineage>
        <taxon>Bacteria</taxon>
        <taxon>Bacillati</taxon>
        <taxon>Actinomycetota</taxon>
        <taxon>Actinomycetes</taxon>
        <taxon>Kitasatosporales</taxon>
        <taxon>Streptomycetaceae</taxon>
        <taxon>Streptomyces</taxon>
    </lineage>
</organism>
<protein>
    <submittedName>
        <fullName evidence="3">Uncharacterized protein</fullName>
    </submittedName>
</protein>
<reference evidence="3 4" key="1">
    <citation type="journal article" date="2019" name="Int. J. Syst. Evol. Microbiol.">
        <title>The Global Catalogue of Microorganisms (GCM) 10K type strain sequencing project: providing services to taxonomists for standard genome sequencing and annotation.</title>
        <authorList>
            <consortium name="The Broad Institute Genomics Platform"/>
            <consortium name="The Broad Institute Genome Sequencing Center for Infectious Disease"/>
            <person name="Wu L."/>
            <person name="Ma J."/>
        </authorList>
    </citation>
    <scope>NUCLEOTIDE SEQUENCE [LARGE SCALE GENOMIC DNA]</scope>
    <source>
        <strain evidence="3 4">JCM 12696</strain>
    </source>
</reference>
<feature type="coiled-coil region" evidence="1">
    <location>
        <begin position="53"/>
        <end position="150"/>
    </location>
</feature>
<dbReference type="RefSeq" id="WP_344274112.1">
    <property type="nucleotide sequence ID" value="NZ_BAAAKV010000017.1"/>
</dbReference>
<evidence type="ECO:0000313" key="3">
    <source>
        <dbReference type="EMBL" id="GAA1165769.1"/>
    </source>
</evidence>
<accession>A0ABN1UVL1</accession>
<gene>
    <name evidence="3" type="ORF">GCM10009654_23340</name>
</gene>
<comment type="caution">
    <text evidence="3">The sequence shown here is derived from an EMBL/GenBank/DDBJ whole genome shotgun (WGS) entry which is preliminary data.</text>
</comment>
<evidence type="ECO:0000313" key="4">
    <source>
        <dbReference type="Proteomes" id="UP001501371"/>
    </source>
</evidence>
<dbReference type="Proteomes" id="UP001501371">
    <property type="component" value="Unassembled WGS sequence"/>
</dbReference>
<feature type="compositionally biased region" description="Gly residues" evidence="2">
    <location>
        <begin position="290"/>
        <end position="310"/>
    </location>
</feature>
<feature type="region of interest" description="Disordered" evidence="2">
    <location>
        <begin position="265"/>
        <end position="310"/>
    </location>
</feature>